<accession>A0A6N2SLZ5</accession>
<feature type="signal peptide" evidence="1">
    <location>
        <begin position="1"/>
        <end position="21"/>
    </location>
</feature>
<protein>
    <submittedName>
        <fullName evidence="2">Uncharacterized protein</fullName>
    </submittedName>
</protein>
<evidence type="ECO:0000313" key="2">
    <source>
        <dbReference type="EMBL" id="VYS93558.1"/>
    </source>
</evidence>
<gene>
    <name evidence="2" type="ORF">AMLFYP55_02187</name>
</gene>
<dbReference type="RefSeq" id="WP_102722306.1">
    <property type="nucleotide sequence ID" value="NZ_CACRSS010000002.1"/>
</dbReference>
<sequence length="480" mass="53368">MNNRIRLSLLLAPACLLTAWANSVVDVVTDSNYRLRGEIVSYGKQGIVIKHPAMRQNAVILPSEIRALYFTGTSSPDLRARDKIFMATGHRDIIPCNIISITQDKVQYRDMLGNERSIPRDQVAGFRLDTLQEKGFWQEPLIFDNSWVYSGNREDDYRTQSGRKLMNALKPKIQGDKYQYRLGNSDYPTWIPLYKNIGLDPSSFTFRTTMTMDGNNDRAGIVFCFGGNENIPFRSNSGSSLNRLMLSIAPGKCTLLREQKSGIIVLGEVDIPTPTLTEGVDIRLTASRQGENEQVYELLVGDLPPKLMTDPSPPEQPLQGDAFGLQMEGHVSLTISRLALSSITLSAKSVTKNGNAATDLVLTKEEDAIPGSISGYNSRNKTLTLSTDKEYPGIPRELSIPAKYLDTVFFAEQNKKDDSRSAACHSILMKDGSRLHGNILSMDSLRIILRHPQLGQISLPLKNITRVEFLNSAQPSRSTP</sequence>
<proteinExistence type="predicted"/>
<reference evidence="2" key="1">
    <citation type="submission" date="2019-11" db="EMBL/GenBank/DDBJ databases">
        <authorList>
            <person name="Feng L."/>
        </authorList>
    </citation>
    <scope>NUCLEOTIDE SEQUENCE</scope>
    <source>
        <strain evidence="2">AMuciniphilaLFYP55</strain>
    </source>
</reference>
<organism evidence="2">
    <name type="scientific">Akkermansia muciniphila</name>
    <dbReference type="NCBI Taxonomy" id="239935"/>
    <lineage>
        <taxon>Bacteria</taxon>
        <taxon>Pseudomonadati</taxon>
        <taxon>Verrucomicrobiota</taxon>
        <taxon>Verrucomicrobiia</taxon>
        <taxon>Verrucomicrobiales</taxon>
        <taxon>Akkermansiaceae</taxon>
        <taxon>Akkermansia</taxon>
    </lineage>
</organism>
<name>A0A6N2SLZ5_9BACT</name>
<evidence type="ECO:0000256" key="1">
    <source>
        <dbReference type="SAM" id="SignalP"/>
    </source>
</evidence>
<dbReference type="EMBL" id="CACRSS010000002">
    <property type="protein sequence ID" value="VYS93558.1"/>
    <property type="molecule type" value="Genomic_DNA"/>
</dbReference>
<keyword evidence="1" id="KW-0732">Signal</keyword>
<dbReference type="OrthoDB" id="198320at2"/>
<dbReference type="AlphaFoldDB" id="A0A6N2SLZ5"/>
<feature type="chain" id="PRO_5026910238" evidence="1">
    <location>
        <begin position="22"/>
        <end position="480"/>
    </location>
</feature>